<sequence length="561" mass="61171">MDPSEYLSLSDTVKYGSIETNSTRDSSEDENSPSVSPTGTAFIDDHMAGVLTPRSVSDAANQALVAVRHLHDVTVLPVADEHGHLAHYPGEEIDQHQRQKLKRPSQAGKLLASCTSKFLEAFKCLYSMGILLLSIGSVMMAIFNKQTVATAHGVPTPVAFLIFWFLIVWLAKMEGGQACLVGLQPVDKSLYAHTHPRTLISTNEAHKGDNMERFIVGRQFLVCLVVFSSNLMAATIENPHVPGLSDSLTDILLTSGNAVTLIAIIIGQSAQINAANCMLDFINTWFMIVTTFLSLILDMSGILHSVYMFQILFCKITNTPIDSNEPPRTPAQNIFFWTRVAFSTSILCLSFAVTLAAVWNGKTTMYAGVPNYISMVLLFVLLTFVGIMEGMQIALFAVVNLPPSDLKGHPLAAKCCKLTFKGSNLQAFLIGRQMCVTLCMFIVARLTSCDVALDGSEHTIFGVSENVQSFFNTGMLGAFITTVIGSLVWRIIASCFPVPFLSNPLIYAIIRLCLTVEASGVCSAAWPLALVQKEFIFGYTLDEAYIGTPQDPLEEPLVVTV</sequence>
<comment type="caution">
    <text evidence="3">The sequence shown here is derived from an EMBL/GenBank/DDBJ whole genome shotgun (WGS) entry which is preliminary data.</text>
</comment>
<feature type="transmembrane region" description="Helical" evidence="2">
    <location>
        <begin position="470"/>
        <end position="493"/>
    </location>
</feature>
<feature type="transmembrane region" description="Helical" evidence="2">
    <location>
        <begin position="215"/>
        <end position="236"/>
    </location>
</feature>
<feature type="transmembrane region" description="Helical" evidence="2">
    <location>
        <begin position="125"/>
        <end position="143"/>
    </location>
</feature>
<dbReference type="Proteomes" id="UP001153069">
    <property type="component" value="Unassembled WGS sequence"/>
</dbReference>
<keyword evidence="4" id="KW-1185">Reference proteome</keyword>
<feature type="transmembrane region" description="Helical" evidence="2">
    <location>
        <begin position="372"/>
        <end position="399"/>
    </location>
</feature>
<keyword evidence="2" id="KW-1133">Transmembrane helix</keyword>
<keyword evidence="2" id="KW-0472">Membrane</keyword>
<name>A0A9N8HJH3_9STRA</name>
<feature type="transmembrane region" description="Helical" evidence="2">
    <location>
        <begin position="334"/>
        <end position="360"/>
    </location>
</feature>
<dbReference type="InterPro" id="IPR004693">
    <property type="entry name" value="Silicon_transpt"/>
</dbReference>
<feature type="transmembrane region" description="Helical" evidence="2">
    <location>
        <begin position="505"/>
        <end position="529"/>
    </location>
</feature>
<protein>
    <recommendedName>
        <fullName evidence="5">Silicon transporter</fullName>
    </recommendedName>
</protein>
<dbReference type="Pfam" id="PF03842">
    <property type="entry name" value="Silic_transp"/>
    <property type="match status" value="1"/>
</dbReference>
<feature type="transmembrane region" description="Helical" evidence="2">
    <location>
        <begin position="149"/>
        <end position="171"/>
    </location>
</feature>
<proteinExistence type="predicted"/>
<evidence type="ECO:0008006" key="5">
    <source>
        <dbReference type="Google" id="ProtNLM"/>
    </source>
</evidence>
<feature type="region of interest" description="Disordered" evidence="1">
    <location>
        <begin position="1"/>
        <end position="39"/>
    </location>
</feature>
<evidence type="ECO:0000256" key="2">
    <source>
        <dbReference type="SAM" id="Phobius"/>
    </source>
</evidence>
<feature type="transmembrane region" description="Helical" evidence="2">
    <location>
        <begin position="278"/>
        <end position="297"/>
    </location>
</feature>
<evidence type="ECO:0000313" key="3">
    <source>
        <dbReference type="EMBL" id="CAB9515067.1"/>
    </source>
</evidence>
<organism evidence="3 4">
    <name type="scientific">Seminavis robusta</name>
    <dbReference type="NCBI Taxonomy" id="568900"/>
    <lineage>
        <taxon>Eukaryota</taxon>
        <taxon>Sar</taxon>
        <taxon>Stramenopiles</taxon>
        <taxon>Ochrophyta</taxon>
        <taxon>Bacillariophyta</taxon>
        <taxon>Bacillariophyceae</taxon>
        <taxon>Bacillariophycidae</taxon>
        <taxon>Naviculales</taxon>
        <taxon>Naviculaceae</taxon>
        <taxon>Seminavis</taxon>
    </lineage>
</organism>
<evidence type="ECO:0000313" key="4">
    <source>
        <dbReference type="Proteomes" id="UP001153069"/>
    </source>
</evidence>
<reference evidence="3" key="1">
    <citation type="submission" date="2020-06" db="EMBL/GenBank/DDBJ databases">
        <authorList>
            <consortium name="Plant Systems Biology data submission"/>
        </authorList>
    </citation>
    <scope>NUCLEOTIDE SEQUENCE</scope>
    <source>
        <strain evidence="3">D6</strain>
    </source>
</reference>
<feature type="transmembrane region" description="Helical" evidence="2">
    <location>
        <begin position="248"/>
        <end position="266"/>
    </location>
</feature>
<keyword evidence="2" id="KW-0812">Transmembrane</keyword>
<dbReference type="OrthoDB" id="189428at2759"/>
<evidence type="ECO:0000256" key="1">
    <source>
        <dbReference type="SAM" id="MobiDB-lite"/>
    </source>
</evidence>
<accession>A0A9N8HJH3</accession>
<dbReference type="GO" id="GO:0015708">
    <property type="term" value="P:silicic acid import across plasma membrane"/>
    <property type="evidence" value="ECO:0007669"/>
    <property type="project" value="InterPro"/>
</dbReference>
<dbReference type="EMBL" id="CAICTM010000691">
    <property type="protein sequence ID" value="CAB9515067.1"/>
    <property type="molecule type" value="Genomic_DNA"/>
</dbReference>
<gene>
    <name evidence="3" type="ORF">SEMRO_692_G188110.1</name>
</gene>
<dbReference type="AlphaFoldDB" id="A0A9N8HJH3"/>